<dbReference type="Proteomes" id="UP000786875">
    <property type="component" value="Unassembled WGS sequence"/>
</dbReference>
<dbReference type="NCBIfam" id="NF033894">
    <property type="entry name" value="Eex_IncN"/>
    <property type="match status" value="1"/>
</dbReference>
<comment type="caution">
    <text evidence="1">The sequence shown here is derived from an EMBL/GenBank/DDBJ whole genome shotgun (WGS) entry which is preliminary data.</text>
</comment>
<keyword evidence="1" id="KW-0449">Lipoprotein</keyword>
<dbReference type="EMBL" id="JABBFO010000013">
    <property type="protein sequence ID" value="MBT0728200.1"/>
    <property type="molecule type" value="Genomic_DNA"/>
</dbReference>
<dbReference type="PROSITE" id="PS51257">
    <property type="entry name" value="PROKAR_LIPOPROTEIN"/>
    <property type="match status" value="1"/>
</dbReference>
<organism evidence="1 2">
    <name type="scientific">Rosenbergiella australiborealis</name>
    <dbReference type="NCBI Taxonomy" id="1544696"/>
    <lineage>
        <taxon>Bacteria</taxon>
        <taxon>Pseudomonadati</taxon>
        <taxon>Pseudomonadota</taxon>
        <taxon>Gammaproteobacteria</taxon>
        <taxon>Enterobacterales</taxon>
        <taxon>Erwiniaceae</taxon>
        <taxon>Rosenbergiella</taxon>
    </lineage>
</organism>
<dbReference type="InterPro" id="IPR047937">
    <property type="entry name" value="Eex_IncN-like"/>
</dbReference>
<sequence length="76" mass="8647">MTNCRKNGFIIILFLALSGCNKIYTPADFMKDDSLRNSTLARCEQQSGEHDKNCQNAYNAQNKIDFEKEIGKAELK</sequence>
<gene>
    <name evidence="1" type="ORF">HGT73_12610</name>
</gene>
<protein>
    <submittedName>
        <fullName evidence="1">EexN family lipoprotein</fullName>
    </submittedName>
</protein>
<evidence type="ECO:0000313" key="2">
    <source>
        <dbReference type="Proteomes" id="UP000786875"/>
    </source>
</evidence>
<evidence type="ECO:0000313" key="1">
    <source>
        <dbReference type="EMBL" id="MBT0728200.1"/>
    </source>
</evidence>
<keyword evidence="2" id="KW-1185">Reference proteome</keyword>
<name>A0ABS5T769_9GAMM</name>
<reference evidence="1 2" key="1">
    <citation type="submission" date="2020-04" db="EMBL/GenBank/DDBJ databases">
        <title>Genome sequencing of Rosenbergiella species.</title>
        <authorList>
            <person name="Alvarez-Perez S."/>
            <person name="Lievens B."/>
        </authorList>
    </citation>
    <scope>NUCLEOTIDE SEQUENCE [LARGE SCALE GENOMIC DNA]</scope>
    <source>
        <strain evidence="1 2">CdVSA20.1</strain>
    </source>
</reference>
<accession>A0ABS5T769</accession>
<proteinExistence type="predicted"/>
<dbReference type="RefSeq" id="WP_214215549.1">
    <property type="nucleotide sequence ID" value="NZ_JABBFO010000013.1"/>
</dbReference>